<organism evidence="2 3">
    <name type="scientific">Saccharothrix xinjiangensis</name>
    <dbReference type="NCBI Taxonomy" id="204798"/>
    <lineage>
        <taxon>Bacteria</taxon>
        <taxon>Bacillati</taxon>
        <taxon>Actinomycetota</taxon>
        <taxon>Actinomycetes</taxon>
        <taxon>Pseudonocardiales</taxon>
        <taxon>Pseudonocardiaceae</taxon>
        <taxon>Saccharothrix</taxon>
    </lineage>
</organism>
<reference evidence="3" key="1">
    <citation type="journal article" date="2019" name="Int. J. Syst. Evol. Microbiol.">
        <title>The Global Catalogue of Microorganisms (GCM) 10K type strain sequencing project: providing services to taxonomists for standard genome sequencing and annotation.</title>
        <authorList>
            <consortium name="The Broad Institute Genomics Platform"/>
            <consortium name="The Broad Institute Genome Sequencing Center for Infectious Disease"/>
            <person name="Wu L."/>
            <person name="Ma J."/>
        </authorList>
    </citation>
    <scope>NUCLEOTIDE SEQUENCE [LARGE SCALE GENOMIC DNA]</scope>
    <source>
        <strain evidence="3">KCTC 12848</strain>
    </source>
</reference>
<feature type="chain" id="PRO_5047028736" evidence="1">
    <location>
        <begin position="20"/>
        <end position="87"/>
    </location>
</feature>
<dbReference type="EMBL" id="JBHSJB010000021">
    <property type="protein sequence ID" value="MFC5056452.1"/>
    <property type="molecule type" value="Genomic_DNA"/>
</dbReference>
<comment type="caution">
    <text evidence="2">The sequence shown here is derived from an EMBL/GenBank/DDBJ whole genome shotgun (WGS) entry which is preliminary data.</text>
</comment>
<dbReference type="Proteomes" id="UP001595833">
    <property type="component" value="Unassembled WGS sequence"/>
</dbReference>
<evidence type="ECO:0000313" key="3">
    <source>
        <dbReference type="Proteomes" id="UP001595833"/>
    </source>
</evidence>
<accession>A0ABV9Y3Z8</accession>
<name>A0ABV9Y3Z8_9PSEU</name>
<keyword evidence="3" id="KW-1185">Reference proteome</keyword>
<evidence type="ECO:0000313" key="2">
    <source>
        <dbReference type="EMBL" id="MFC5056452.1"/>
    </source>
</evidence>
<evidence type="ECO:0000256" key="1">
    <source>
        <dbReference type="SAM" id="SignalP"/>
    </source>
</evidence>
<sequence length="87" mass="8969">MRRLLLCAALVLGFTAAPAITGTSVAGADSLDCKFYLFFEGFSGKLVDIGCASGANGDAVLCDFGLQIAGVQPQEVIDEACRRAALP</sequence>
<dbReference type="RefSeq" id="WP_344043636.1">
    <property type="nucleotide sequence ID" value="NZ_BAAAKE010000049.1"/>
</dbReference>
<keyword evidence="1" id="KW-0732">Signal</keyword>
<gene>
    <name evidence="2" type="ORF">ACFPFM_22160</name>
</gene>
<feature type="signal peptide" evidence="1">
    <location>
        <begin position="1"/>
        <end position="19"/>
    </location>
</feature>
<proteinExistence type="predicted"/>
<protein>
    <submittedName>
        <fullName evidence="2">Uncharacterized protein</fullName>
    </submittedName>
</protein>